<accession>A0ABS8RYC3</accession>
<comment type="caution">
    <text evidence="1">The sequence shown here is derived from an EMBL/GenBank/DDBJ whole genome shotgun (WGS) entry which is preliminary data.</text>
</comment>
<evidence type="ECO:0000313" key="1">
    <source>
        <dbReference type="EMBL" id="MCD7451597.1"/>
    </source>
</evidence>
<keyword evidence="2" id="KW-1185">Reference proteome</keyword>
<organism evidence="1 2">
    <name type="scientific">Datura stramonium</name>
    <name type="common">Jimsonweed</name>
    <name type="synonym">Common thornapple</name>
    <dbReference type="NCBI Taxonomy" id="4076"/>
    <lineage>
        <taxon>Eukaryota</taxon>
        <taxon>Viridiplantae</taxon>
        <taxon>Streptophyta</taxon>
        <taxon>Embryophyta</taxon>
        <taxon>Tracheophyta</taxon>
        <taxon>Spermatophyta</taxon>
        <taxon>Magnoliopsida</taxon>
        <taxon>eudicotyledons</taxon>
        <taxon>Gunneridae</taxon>
        <taxon>Pentapetalae</taxon>
        <taxon>asterids</taxon>
        <taxon>lamiids</taxon>
        <taxon>Solanales</taxon>
        <taxon>Solanaceae</taxon>
        <taxon>Solanoideae</taxon>
        <taxon>Datureae</taxon>
        <taxon>Datura</taxon>
    </lineage>
</organism>
<reference evidence="1 2" key="1">
    <citation type="journal article" date="2021" name="BMC Genomics">
        <title>Datura genome reveals duplications of psychoactive alkaloid biosynthetic genes and high mutation rate following tissue culture.</title>
        <authorList>
            <person name="Rajewski A."/>
            <person name="Carter-House D."/>
            <person name="Stajich J."/>
            <person name="Litt A."/>
        </authorList>
    </citation>
    <scope>NUCLEOTIDE SEQUENCE [LARGE SCALE GENOMIC DNA]</scope>
    <source>
        <strain evidence="1">AR-01</strain>
    </source>
</reference>
<proteinExistence type="predicted"/>
<gene>
    <name evidence="1" type="ORF">HAX54_012758</name>
</gene>
<protein>
    <submittedName>
        <fullName evidence="1">Uncharacterized protein</fullName>
    </submittedName>
</protein>
<sequence length="101" mass="11032">MQLFSGVHSSVRSCACAKPLSMIQSGQAQHLQSGDARLIRERLKAGKIFERKFVYVAILLDGQEGGGAVQQTTNFITITININIFMLDMLLMLEDTIGSAS</sequence>
<dbReference type="EMBL" id="JACEIK010000175">
    <property type="protein sequence ID" value="MCD7451597.1"/>
    <property type="molecule type" value="Genomic_DNA"/>
</dbReference>
<dbReference type="Proteomes" id="UP000823775">
    <property type="component" value="Unassembled WGS sequence"/>
</dbReference>
<name>A0ABS8RYC3_DATST</name>
<evidence type="ECO:0000313" key="2">
    <source>
        <dbReference type="Proteomes" id="UP000823775"/>
    </source>
</evidence>